<name>A0A0P6SLD2_9STRE</name>
<evidence type="ECO:0000313" key="3">
    <source>
        <dbReference type="Proteomes" id="UP000049578"/>
    </source>
</evidence>
<dbReference type="EMBL" id="LHQM01000020">
    <property type="protein sequence ID" value="KPJ22304.1"/>
    <property type="molecule type" value="Genomic_DNA"/>
</dbReference>
<protein>
    <submittedName>
        <fullName evidence="2">Uncharacterized protein</fullName>
    </submittedName>
</protein>
<feature type="chain" id="PRO_5039384600" evidence="1">
    <location>
        <begin position="22"/>
        <end position="131"/>
    </location>
</feature>
<keyword evidence="3" id="KW-1185">Reference proteome</keyword>
<dbReference type="RefSeq" id="WP_054278843.1">
    <property type="nucleotide sequence ID" value="NZ_LHQM01000020.1"/>
</dbReference>
<organism evidence="2 3">
    <name type="scientific">Streptococcus phocae</name>
    <dbReference type="NCBI Taxonomy" id="119224"/>
    <lineage>
        <taxon>Bacteria</taxon>
        <taxon>Bacillati</taxon>
        <taxon>Bacillota</taxon>
        <taxon>Bacilli</taxon>
        <taxon>Lactobacillales</taxon>
        <taxon>Streptococcaceae</taxon>
        <taxon>Streptococcus</taxon>
    </lineage>
</organism>
<feature type="signal peptide" evidence="1">
    <location>
        <begin position="1"/>
        <end position="21"/>
    </location>
</feature>
<dbReference type="AlphaFoldDB" id="A0A0P6SLD2"/>
<evidence type="ECO:0000256" key="1">
    <source>
        <dbReference type="SAM" id="SignalP"/>
    </source>
</evidence>
<reference evidence="2 3" key="1">
    <citation type="submission" date="2015-08" db="EMBL/GenBank/DDBJ databases">
        <title>Genome sequence of Streptococcus phocae subsp. phocae ATCC 51973T isolated from liver specimen obtained from seal.</title>
        <authorList>
            <person name="Avendano-Herrera R."/>
        </authorList>
    </citation>
    <scope>NUCLEOTIDE SEQUENCE [LARGE SCALE GENOMIC DNA]</scope>
    <source>
        <strain evidence="2 3">ATCC 51973</strain>
    </source>
</reference>
<gene>
    <name evidence="2" type="ORF">AKK44_05440</name>
</gene>
<proteinExistence type="predicted"/>
<evidence type="ECO:0000313" key="2">
    <source>
        <dbReference type="EMBL" id="KPJ22304.1"/>
    </source>
</evidence>
<dbReference type="PATRIC" id="fig|119224.3.peg.629"/>
<sequence>MKNIIKKSLPLVAALSITATALPLSLATTTTVSARAYWEKEEKFKNQYFVDHWVETQKKDEWYEMREHNGKYFKLVTSEVKEGKFGEKPDEAQFKSTVYETNSKQYKNTDIVNIDIVGNMFDDEVNIYYYN</sequence>
<comment type="caution">
    <text evidence="2">The sequence shown here is derived from an EMBL/GenBank/DDBJ whole genome shotgun (WGS) entry which is preliminary data.</text>
</comment>
<accession>A0A0P6SLD2</accession>
<dbReference type="Proteomes" id="UP000049578">
    <property type="component" value="Unassembled WGS sequence"/>
</dbReference>
<keyword evidence="1" id="KW-0732">Signal</keyword>